<sequence length="142" mass="15427">MLKIDVEDVARRLPIPLVGVDRQRAEVLLADAEELIRLEFLRAGRDFDAEVQDSAWLGPTARFVVIEMVAAAAIVGGNVGQRSATSTTGPQSDSVTWADVGSVSWSGVLLTDVQRERLGLTGCGPRGAFPKPLRWPEIFRGR</sequence>
<name>A0A1X4MCL8_CORDP</name>
<accession>A0A1X4MCL8</accession>
<organism evidence="1 2">
    <name type="scientific">Corynebacterium diphtheriae</name>
    <dbReference type="NCBI Taxonomy" id="1717"/>
    <lineage>
        <taxon>Bacteria</taxon>
        <taxon>Bacillati</taxon>
        <taxon>Actinomycetota</taxon>
        <taxon>Actinomycetes</taxon>
        <taxon>Mycobacteriales</taxon>
        <taxon>Corynebacteriaceae</taxon>
        <taxon>Corynebacterium</taxon>
    </lineage>
</organism>
<dbReference type="Pfam" id="PF09355">
    <property type="entry name" value="Phage_Gp19"/>
    <property type="match status" value="1"/>
</dbReference>
<dbReference type="InterPro" id="IPR018963">
    <property type="entry name" value="Mycophage_D29_Gp19"/>
</dbReference>
<dbReference type="EMBL" id="CADDAV010000010">
    <property type="protein sequence ID" value="CAB0594366.1"/>
    <property type="molecule type" value="Genomic_DNA"/>
</dbReference>
<gene>
    <name evidence="1" type="ORF">CIP107547_00917</name>
</gene>
<protein>
    <submittedName>
        <fullName evidence="1">Uncharacterized protein</fullName>
    </submittedName>
</protein>
<evidence type="ECO:0000313" key="2">
    <source>
        <dbReference type="Proteomes" id="UP000480222"/>
    </source>
</evidence>
<comment type="caution">
    <text evidence="1">The sequence shown here is derived from an EMBL/GenBank/DDBJ whole genome shotgun (WGS) entry which is preliminary data.</text>
</comment>
<evidence type="ECO:0000313" key="1">
    <source>
        <dbReference type="EMBL" id="CAB0594366.1"/>
    </source>
</evidence>
<dbReference type="AlphaFoldDB" id="A0A1X4MCL8"/>
<proteinExistence type="predicted"/>
<dbReference type="Proteomes" id="UP000480222">
    <property type="component" value="Unassembled WGS sequence"/>
</dbReference>
<dbReference type="RefSeq" id="WP_085691151.1">
    <property type="nucleotide sequence ID" value="NZ_CP040521.1"/>
</dbReference>
<reference evidence="1 2" key="1">
    <citation type="submission" date="2020-02" db="EMBL/GenBank/DDBJ databases">
        <authorList>
            <person name="Brisse S."/>
        </authorList>
    </citation>
    <scope>NUCLEOTIDE SEQUENCE [LARGE SCALE GENOMIC DNA]</scope>
    <source>
        <strain evidence="1">CIP107547</strain>
    </source>
</reference>